<dbReference type="RefSeq" id="WP_176007867.1">
    <property type="nucleotide sequence ID" value="NZ_CP041372.2"/>
</dbReference>
<dbReference type="InterPro" id="IPR050248">
    <property type="entry name" value="Polysacc_deacetylase_ArnD"/>
</dbReference>
<sequence length="253" mass="28495">MNLFWVINASNWKRLGFFVLAAFFTAGIVYMEAPSLPVFSDQDKPAALHRVEAEKPELALTFDISWGDQELEPILAALEAEKIDMATFFLSAAWAERHPELVQKIVDAGYEIGSHGYKHEHYTTWELEDIKKDMLTAHRVLTELTEEEPTLIRPPNGSFDDRVLGVAQDLGYQVIHWSVQTNDWQQPGVEAIVETATTNIQNGDILHFHASDSATETAEAMPIVLQRLREQGYHFVSISRLVSGADVDLDEAM</sequence>
<dbReference type="PANTHER" id="PTHR10587:SF128">
    <property type="entry name" value="POLYSACCHARIDE DEACETYLASE PDAB-RELATED"/>
    <property type="match status" value="1"/>
</dbReference>
<proteinExistence type="predicted"/>
<dbReference type="GO" id="GO:0016810">
    <property type="term" value="F:hydrolase activity, acting on carbon-nitrogen (but not peptide) bonds"/>
    <property type="evidence" value="ECO:0007669"/>
    <property type="project" value="InterPro"/>
</dbReference>
<dbReference type="InterPro" id="IPR014132">
    <property type="entry name" value="PdaB-like"/>
</dbReference>
<name>A0A859FAM6_9BACI</name>
<gene>
    <name evidence="2" type="primary">pdaB</name>
    <name evidence="2" type="ORF">FLK61_23835</name>
</gene>
<keyword evidence="3" id="KW-1185">Reference proteome</keyword>
<protein>
    <submittedName>
        <fullName evidence="2">Polysaccharide deacetylase family sporulation protein PdaB</fullName>
    </submittedName>
</protein>
<dbReference type="EMBL" id="CP041372">
    <property type="protein sequence ID" value="QKS69822.1"/>
    <property type="molecule type" value="Genomic_DNA"/>
</dbReference>
<feature type="domain" description="NodB homology" evidence="1">
    <location>
        <begin position="56"/>
        <end position="236"/>
    </location>
</feature>
<dbReference type="PANTHER" id="PTHR10587">
    <property type="entry name" value="GLYCOSYL TRANSFERASE-RELATED"/>
    <property type="match status" value="1"/>
</dbReference>
<dbReference type="GO" id="GO:0005975">
    <property type="term" value="P:carbohydrate metabolic process"/>
    <property type="evidence" value="ECO:0007669"/>
    <property type="project" value="InterPro"/>
</dbReference>
<dbReference type="PROSITE" id="PS51677">
    <property type="entry name" value="NODB"/>
    <property type="match status" value="1"/>
</dbReference>
<dbReference type="SUPFAM" id="SSF88713">
    <property type="entry name" value="Glycoside hydrolase/deacetylase"/>
    <property type="match status" value="1"/>
</dbReference>
<dbReference type="NCBIfam" id="TIGR02764">
    <property type="entry name" value="spore_ybaN_pdaB"/>
    <property type="match status" value="1"/>
</dbReference>
<dbReference type="Pfam" id="PF01522">
    <property type="entry name" value="Polysacc_deac_1"/>
    <property type="match status" value="1"/>
</dbReference>
<dbReference type="InterPro" id="IPR011330">
    <property type="entry name" value="Glyco_hydro/deAcase_b/a-brl"/>
</dbReference>
<reference evidence="3" key="1">
    <citation type="submission" date="2019-07" db="EMBL/GenBank/DDBJ databases">
        <title>Bacillus alkalisoli sp. nov. isolated from saline soil.</title>
        <authorList>
            <person name="Sun J.-Q."/>
            <person name="Xu L."/>
        </authorList>
    </citation>
    <scope>NUCLEOTIDE SEQUENCE [LARGE SCALE GENOMIC DNA]</scope>
    <source>
        <strain evidence="3">M4U3P1</strain>
    </source>
</reference>
<dbReference type="Gene3D" id="3.20.20.370">
    <property type="entry name" value="Glycoside hydrolase/deacetylase"/>
    <property type="match status" value="1"/>
</dbReference>
<accession>A0A859FAM6</accession>
<dbReference type="KEGG" id="psua:FLK61_23835"/>
<organism evidence="2 3">
    <name type="scientific">Paenalkalicoccus suaedae</name>
    <dbReference type="NCBI Taxonomy" id="2592382"/>
    <lineage>
        <taxon>Bacteria</taxon>
        <taxon>Bacillati</taxon>
        <taxon>Bacillota</taxon>
        <taxon>Bacilli</taxon>
        <taxon>Bacillales</taxon>
        <taxon>Bacillaceae</taxon>
        <taxon>Paenalkalicoccus</taxon>
    </lineage>
</organism>
<dbReference type="Proteomes" id="UP000318138">
    <property type="component" value="Chromosome"/>
</dbReference>
<evidence type="ECO:0000313" key="2">
    <source>
        <dbReference type="EMBL" id="QKS69822.1"/>
    </source>
</evidence>
<dbReference type="GO" id="GO:0016020">
    <property type="term" value="C:membrane"/>
    <property type="evidence" value="ECO:0007669"/>
    <property type="project" value="TreeGrafter"/>
</dbReference>
<dbReference type="AlphaFoldDB" id="A0A859FAM6"/>
<evidence type="ECO:0000313" key="3">
    <source>
        <dbReference type="Proteomes" id="UP000318138"/>
    </source>
</evidence>
<dbReference type="InterPro" id="IPR002509">
    <property type="entry name" value="NODB_dom"/>
</dbReference>
<evidence type="ECO:0000259" key="1">
    <source>
        <dbReference type="PROSITE" id="PS51677"/>
    </source>
</evidence>